<dbReference type="Proteomes" id="UP000586254">
    <property type="component" value="Unassembled WGS sequence"/>
</dbReference>
<protein>
    <submittedName>
        <fullName evidence="1">Uncharacterized protein</fullName>
    </submittedName>
</protein>
<sequence length="86" mass="10062">MNDQFSLSDVGYVYRVIVGNDIPEQQPDEAKVQKQLALLNRCLTEVPRGRIIGQEKNFYLLNIGEHQVVMQYIVYQIGFVRKPHWL</sequence>
<dbReference type="RefSeq" id="WP_090414021.1">
    <property type="nucleotide sequence ID" value="NZ_CABJAI010000006.1"/>
</dbReference>
<dbReference type="EMBL" id="JACCKS010000007">
    <property type="protein sequence ID" value="NZA38021.1"/>
    <property type="molecule type" value="Genomic_DNA"/>
</dbReference>
<dbReference type="AlphaFoldDB" id="A0A1I5N0I8"/>
<reference evidence="1 2" key="1">
    <citation type="submission" date="2020-07" db="EMBL/GenBank/DDBJ databases">
        <title>Organ Donor 1.</title>
        <authorList>
            <person name="Marsh A.J."/>
            <person name="Azcarate-Peril M.A."/>
        </authorList>
    </citation>
    <scope>NUCLEOTIDE SEQUENCE [LARGE SCALE GENOMIC DNA]</scope>
    <source>
        <strain evidence="1 2">AMC0717</strain>
    </source>
</reference>
<organism evidence="1 2">
    <name type="scientific">Eubacterium callanderi</name>
    <dbReference type="NCBI Taxonomy" id="53442"/>
    <lineage>
        <taxon>Bacteria</taxon>
        <taxon>Bacillati</taxon>
        <taxon>Bacillota</taxon>
        <taxon>Clostridia</taxon>
        <taxon>Eubacteriales</taxon>
        <taxon>Eubacteriaceae</taxon>
        <taxon>Eubacterium</taxon>
    </lineage>
</organism>
<evidence type="ECO:0000313" key="2">
    <source>
        <dbReference type="Proteomes" id="UP000586254"/>
    </source>
</evidence>
<name>A0A1I5N0I8_9FIRM</name>
<gene>
    <name evidence="1" type="ORF">H0N91_07665</name>
</gene>
<proteinExistence type="predicted"/>
<accession>A0A1I5N0I8</accession>
<comment type="caution">
    <text evidence="1">The sequence shown here is derived from an EMBL/GenBank/DDBJ whole genome shotgun (WGS) entry which is preliminary data.</text>
</comment>
<evidence type="ECO:0000313" key="1">
    <source>
        <dbReference type="EMBL" id="NZA38021.1"/>
    </source>
</evidence>